<gene>
    <name evidence="3" type="ORF">SAMN04487911_11779</name>
</gene>
<proteinExistence type="predicted"/>
<dbReference type="Gene3D" id="2.40.128.490">
    <property type="entry name" value="Uncharacterised protein PF14869, DUF4488"/>
    <property type="match status" value="1"/>
</dbReference>
<evidence type="ECO:0000256" key="1">
    <source>
        <dbReference type="SAM" id="SignalP"/>
    </source>
</evidence>
<name>A0A1M6IFN1_9FLAO</name>
<organism evidence="3 4">
    <name type="scientific">Arenibacter nanhaiticus</name>
    <dbReference type="NCBI Taxonomy" id="558155"/>
    <lineage>
        <taxon>Bacteria</taxon>
        <taxon>Pseudomonadati</taxon>
        <taxon>Bacteroidota</taxon>
        <taxon>Flavobacteriia</taxon>
        <taxon>Flavobacteriales</taxon>
        <taxon>Flavobacteriaceae</taxon>
        <taxon>Arenibacter</taxon>
    </lineage>
</organism>
<evidence type="ECO:0000313" key="4">
    <source>
        <dbReference type="Proteomes" id="UP000184231"/>
    </source>
</evidence>
<dbReference type="InterPro" id="IPR027991">
    <property type="entry name" value="DUF4488"/>
</dbReference>
<dbReference type="RefSeq" id="WP_072764864.1">
    <property type="nucleotide sequence ID" value="NZ_FQYX01000017.1"/>
</dbReference>
<sequence length="150" mass="16986">MRNIYILFLLTFLSVPLSAQNSLVHIPASKTLVGIWKQTGVTNPRTGEIMDVKSGNYKVINADGTYYTFITWGIENPSKDTGIGQYGTYKVTSENTLVENIVQHTVNPMLNGKNSILKFELIDDNTLMMAWSPNTINWVKERWTRLPLSM</sequence>
<dbReference type="OrthoDB" id="1351620at2"/>
<feature type="domain" description="DUF4488" evidence="2">
    <location>
        <begin position="31"/>
        <end position="147"/>
    </location>
</feature>
<protein>
    <recommendedName>
        <fullName evidence="2">DUF4488 domain-containing protein</fullName>
    </recommendedName>
</protein>
<feature type="signal peptide" evidence="1">
    <location>
        <begin position="1"/>
        <end position="19"/>
    </location>
</feature>
<evidence type="ECO:0000313" key="3">
    <source>
        <dbReference type="EMBL" id="SHJ33225.1"/>
    </source>
</evidence>
<reference evidence="3 4" key="1">
    <citation type="submission" date="2016-11" db="EMBL/GenBank/DDBJ databases">
        <authorList>
            <person name="Jaros S."/>
            <person name="Januszkiewicz K."/>
            <person name="Wedrychowicz H."/>
        </authorList>
    </citation>
    <scope>NUCLEOTIDE SEQUENCE [LARGE SCALE GENOMIC DNA]</scope>
    <source>
        <strain evidence="3 4">CGMCC 1.8863</strain>
    </source>
</reference>
<dbReference type="EMBL" id="FQYX01000017">
    <property type="protein sequence ID" value="SHJ33225.1"/>
    <property type="molecule type" value="Genomic_DNA"/>
</dbReference>
<dbReference type="STRING" id="558155.SAMN04487911_11779"/>
<evidence type="ECO:0000259" key="2">
    <source>
        <dbReference type="Pfam" id="PF14869"/>
    </source>
</evidence>
<accession>A0A1M6IFN1</accession>
<dbReference type="Proteomes" id="UP000184231">
    <property type="component" value="Unassembled WGS sequence"/>
</dbReference>
<keyword evidence="4" id="KW-1185">Reference proteome</keyword>
<keyword evidence="1" id="KW-0732">Signal</keyword>
<dbReference type="AlphaFoldDB" id="A0A1M6IFN1"/>
<dbReference type="Pfam" id="PF14869">
    <property type="entry name" value="DUF4488"/>
    <property type="match status" value="1"/>
</dbReference>
<feature type="chain" id="PRO_5012002694" description="DUF4488 domain-containing protein" evidence="1">
    <location>
        <begin position="20"/>
        <end position="150"/>
    </location>
</feature>